<dbReference type="EMBL" id="CP029701">
    <property type="protein sequence ID" value="QHV62855.1"/>
    <property type="molecule type" value="Genomic_DNA"/>
</dbReference>
<name>A0AAE6TAY2_9BACT</name>
<protein>
    <submittedName>
        <fullName evidence="1">Uncharacterized protein</fullName>
    </submittedName>
</protein>
<reference evidence="1" key="1">
    <citation type="submission" date="2018-05" db="EMBL/GenBank/DDBJ databases">
        <title>Complete genome sequnece of Akkermansia muciniphila EB-AMDK-40.</title>
        <authorList>
            <person name="Nam Y.-D."/>
            <person name="Chung W.-H."/>
            <person name="Park Y.S."/>
            <person name="Kang J."/>
        </authorList>
    </citation>
    <scope>NUCLEOTIDE SEQUENCE</scope>
    <source>
        <strain evidence="1">EB-AMDK-40</strain>
    </source>
</reference>
<evidence type="ECO:0000313" key="1">
    <source>
        <dbReference type="EMBL" id="QHV62855.1"/>
    </source>
</evidence>
<organism evidence="1 2">
    <name type="scientific">Akkermansia massiliensis</name>
    <dbReference type="NCBI Taxonomy" id="2927224"/>
    <lineage>
        <taxon>Bacteria</taxon>
        <taxon>Pseudomonadati</taxon>
        <taxon>Verrucomicrobiota</taxon>
        <taxon>Verrucomicrobiia</taxon>
        <taxon>Verrucomicrobiales</taxon>
        <taxon>Akkermansiaceae</taxon>
        <taxon>Akkermansia</taxon>
    </lineage>
</organism>
<proteinExistence type="predicted"/>
<sequence>MRGQGGMRPLIGGNDEGRELLTPGQAKFSFPCFFQFPPVCHGLPPGKKGLPALIGPAWPPDDM</sequence>
<evidence type="ECO:0000313" key="2">
    <source>
        <dbReference type="Proteomes" id="UP000642553"/>
    </source>
</evidence>
<dbReference type="AlphaFoldDB" id="A0AAE6TAY2"/>
<accession>A0AAE6TAY2</accession>
<gene>
    <name evidence="1" type="ORF">DMI76_05525</name>
</gene>
<dbReference type="Proteomes" id="UP000642553">
    <property type="component" value="Chromosome"/>
</dbReference>